<accession>A0AAN4ZN84</accession>
<evidence type="ECO:0000313" key="2">
    <source>
        <dbReference type="Proteomes" id="UP001328107"/>
    </source>
</evidence>
<reference evidence="2" key="1">
    <citation type="submission" date="2022-10" db="EMBL/GenBank/DDBJ databases">
        <title>Genome assembly of Pristionchus species.</title>
        <authorList>
            <person name="Yoshida K."/>
            <person name="Sommer R.J."/>
        </authorList>
    </citation>
    <scope>NUCLEOTIDE SEQUENCE [LARGE SCALE GENOMIC DNA]</scope>
    <source>
        <strain evidence="2">RS5460</strain>
    </source>
</reference>
<comment type="caution">
    <text evidence="1">The sequence shown here is derived from an EMBL/GenBank/DDBJ whole genome shotgun (WGS) entry which is preliminary data.</text>
</comment>
<organism evidence="1 2">
    <name type="scientific">Pristionchus mayeri</name>
    <dbReference type="NCBI Taxonomy" id="1317129"/>
    <lineage>
        <taxon>Eukaryota</taxon>
        <taxon>Metazoa</taxon>
        <taxon>Ecdysozoa</taxon>
        <taxon>Nematoda</taxon>
        <taxon>Chromadorea</taxon>
        <taxon>Rhabditida</taxon>
        <taxon>Rhabditina</taxon>
        <taxon>Diplogasteromorpha</taxon>
        <taxon>Diplogasteroidea</taxon>
        <taxon>Neodiplogasteridae</taxon>
        <taxon>Pristionchus</taxon>
    </lineage>
</organism>
<name>A0AAN4ZN84_9BILA</name>
<dbReference type="Proteomes" id="UP001328107">
    <property type="component" value="Unassembled WGS sequence"/>
</dbReference>
<dbReference type="AlphaFoldDB" id="A0AAN4ZN84"/>
<gene>
    <name evidence="1" type="ORF">PMAYCL1PPCAC_14558</name>
</gene>
<sequence length="149" mass="16497">MRARRKLVHNTEWSLSQSSGRKSINADVSCTAQLLPLPTPSDTCEGFEDGPMDGMCYQRSLGGMLRISAGALEPILLPSTPWMETHTFVDWLSLGVKSMEYTSAHSARTIHSIGLMDLRLTTRTTILDFPLLFLEIASSWTPRAPRDSG</sequence>
<keyword evidence="2" id="KW-1185">Reference proteome</keyword>
<protein>
    <submittedName>
        <fullName evidence="1">Uncharacterized protein</fullName>
    </submittedName>
</protein>
<proteinExistence type="predicted"/>
<dbReference type="EMBL" id="BTRK01000003">
    <property type="protein sequence ID" value="GMR44363.1"/>
    <property type="molecule type" value="Genomic_DNA"/>
</dbReference>
<evidence type="ECO:0000313" key="1">
    <source>
        <dbReference type="EMBL" id="GMR44363.1"/>
    </source>
</evidence>